<reference evidence="4 5" key="1">
    <citation type="journal article" date="2013" name="Curr. Biol.">
        <title>The Genome of the Foraminiferan Reticulomyxa filosa.</title>
        <authorList>
            <person name="Glockner G."/>
            <person name="Hulsmann N."/>
            <person name="Schleicher M."/>
            <person name="Noegel A.A."/>
            <person name="Eichinger L."/>
            <person name="Gallinger C."/>
            <person name="Pawlowski J."/>
            <person name="Sierra R."/>
            <person name="Euteneuer U."/>
            <person name="Pillet L."/>
            <person name="Moustafa A."/>
            <person name="Platzer M."/>
            <person name="Groth M."/>
            <person name="Szafranski K."/>
            <person name="Schliwa M."/>
        </authorList>
    </citation>
    <scope>NUCLEOTIDE SEQUENCE [LARGE SCALE GENOMIC DNA]</scope>
</reference>
<evidence type="ECO:0000313" key="5">
    <source>
        <dbReference type="Proteomes" id="UP000023152"/>
    </source>
</evidence>
<organism evidence="4 5">
    <name type="scientific">Reticulomyxa filosa</name>
    <dbReference type="NCBI Taxonomy" id="46433"/>
    <lineage>
        <taxon>Eukaryota</taxon>
        <taxon>Sar</taxon>
        <taxon>Rhizaria</taxon>
        <taxon>Retaria</taxon>
        <taxon>Foraminifera</taxon>
        <taxon>Monothalamids</taxon>
        <taxon>Reticulomyxidae</taxon>
        <taxon>Reticulomyxa</taxon>
    </lineage>
</organism>
<evidence type="ECO:0000313" key="4">
    <source>
        <dbReference type="EMBL" id="ETO20039.1"/>
    </source>
</evidence>
<keyword evidence="3" id="KW-1133">Transmembrane helix</keyword>
<keyword evidence="3" id="KW-0472">Membrane</keyword>
<dbReference type="EMBL" id="ASPP01013009">
    <property type="protein sequence ID" value="ETO20039.1"/>
    <property type="molecule type" value="Genomic_DNA"/>
</dbReference>
<protein>
    <submittedName>
        <fullName evidence="4">Uncharacterized protein</fullName>
    </submittedName>
</protein>
<gene>
    <name evidence="4" type="ORF">RFI_17178</name>
</gene>
<feature type="transmembrane region" description="Helical" evidence="3">
    <location>
        <begin position="36"/>
        <end position="57"/>
    </location>
</feature>
<feature type="region of interest" description="Disordered" evidence="2">
    <location>
        <begin position="294"/>
        <end position="313"/>
    </location>
</feature>
<name>X6N2S6_RETFI</name>
<comment type="caution">
    <text evidence="4">The sequence shown here is derived from an EMBL/GenBank/DDBJ whole genome shotgun (WGS) entry which is preliminary data.</text>
</comment>
<sequence>MCNYLLFITCFITNFIVLFFVKKLVLLLFIYITENIFLSFHFYVRTYLLIYFEPIYMPNDTGTTLSYYLKNVCNSKTFDWGARFFSFLCICNFPAEKSIRLKKWEQQQGSESDGHQLKKFMQNENVWDLELFNVLLSMEIKSEDDIEEGSDIEFLRQKREEIKKKNKKNNRLSAKRDESLARLNKLLSNFEKIWRKKSGIKVTNIKGKSEPSSPGYKDSTTISHAKQDAALQKGKELKKYMQAENIWDVDLFMELVDIDIIDEAGIAGITQVQFDEFEKIWRKASGIKRTNITSADSAESKERDDERSSARRDDALKKGQELKKYMQKENVWDVDLFIELVESGVTQSSDIASITQTQFDEVCRKTRVIRISDNNDVSFNANLEKLLTKFEKIWRQASGIKRTNITSHSDHK</sequence>
<evidence type="ECO:0000256" key="3">
    <source>
        <dbReference type="SAM" id="Phobius"/>
    </source>
</evidence>
<dbReference type="AlphaFoldDB" id="X6N2S6"/>
<evidence type="ECO:0000256" key="1">
    <source>
        <dbReference type="SAM" id="Coils"/>
    </source>
</evidence>
<feature type="transmembrane region" description="Helical" evidence="3">
    <location>
        <begin position="6"/>
        <end position="29"/>
    </location>
</feature>
<accession>X6N2S6</accession>
<proteinExistence type="predicted"/>
<feature type="non-terminal residue" evidence="4">
    <location>
        <position position="412"/>
    </location>
</feature>
<feature type="coiled-coil region" evidence="1">
    <location>
        <begin position="152"/>
        <end position="182"/>
    </location>
</feature>
<keyword evidence="1" id="KW-0175">Coiled coil</keyword>
<feature type="compositionally biased region" description="Basic and acidic residues" evidence="2">
    <location>
        <begin position="298"/>
        <end position="313"/>
    </location>
</feature>
<dbReference type="Proteomes" id="UP000023152">
    <property type="component" value="Unassembled WGS sequence"/>
</dbReference>
<keyword evidence="3" id="KW-0812">Transmembrane</keyword>
<evidence type="ECO:0000256" key="2">
    <source>
        <dbReference type="SAM" id="MobiDB-lite"/>
    </source>
</evidence>
<keyword evidence="5" id="KW-1185">Reference proteome</keyword>